<feature type="repeat" description="PPR" evidence="3">
    <location>
        <begin position="442"/>
        <end position="476"/>
    </location>
</feature>
<feature type="repeat" description="PPR" evidence="3">
    <location>
        <begin position="188"/>
        <end position="222"/>
    </location>
</feature>
<dbReference type="OrthoDB" id="185373at2759"/>
<dbReference type="InterPro" id="IPR051240">
    <property type="entry name" value="Mito_RNA-Proc/Resp"/>
</dbReference>
<comment type="caution">
    <text evidence="5">The sequence shown here is derived from an EMBL/GenBank/DDBJ whole genome shotgun (WGS) entry which is preliminary data.</text>
</comment>
<dbReference type="EMBL" id="AWWV01014886">
    <property type="protein sequence ID" value="OMO54748.1"/>
    <property type="molecule type" value="Genomic_DNA"/>
</dbReference>
<dbReference type="SUPFAM" id="SSF81901">
    <property type="entry name" value="HCP-like"/>
    <property type="match status" value="1"/>
</dbReference>
<evidence type="ECO:0000313" key="5">
    <source>
        <dbReference type="EMBL" id="OMO54748.1"/>
    </source>
</evidence>
<protein>
    <submittedName>
        <fullName evidence="5">Uncharacterized protein</fullName>
    </submittedName>
</protein>
<dbReference type="GO" id="GO:0010343">
    <property type="term" value="P:singlet oxygen-mediated programmed cell death"/>
    <property type="evidence" value="ECO:0007669"/>
    <property type="project" value="EnsemblPlants"/>
</dbReference>
<dbReference type="PANTHER" id="PTHR47933">
    <property type="entry name" value="PENTATRICOPEPTIDE REPEAT-CONTAINING PROTEIN 1, MITOCHONDRIAL"/>
    <property type="match status" value="1"/>
</dbReference>
<comment type="similarity">
    <text evidence="1">Belongs to the PPR family. P subfamily.</text>
</comment>
<feature type="repeat" description="PPR" evidence="3">
    <location>
        <begin position="547"/>
        <end position="581"/>
    </location>
</feature>
<dbReference type="STRING" id="210143.A0A1R3G9H0"/>
<dbReference type="GO" id="GO:1904821">
    <property type="term" value="P:chloroplast disassembly"/>
    <property type="evidence" value="ECO:0007669"/>
    <property type="project" value="EnsemblPlants"/>
</dbReference>
<dbReference type="AlphaFoldDB" id="A0A1R3G9H0"/>
<dbReference type="PANTHER" id="PTHR47933:SF10">
    <property type="entry name" value="OS03G0162900 PROTEIN"/>
    <property type="match status" value="1"/>
</dbReference>
<dbReference type="NCBIfam" id="TIGR00756">
    <property type="entry name" value="PPR"/>
    <property type="match status" value="10"/>
</dbReference>
<sequence length="748" mass="84881">MFANLQLDSGCFNILCSTKTSPPNITGVSVSPLEKLEFINRNKQHRLLETPNGGGTKKFNGVRKQSLDNQPEPSNQLLEKTPDRERREKTRESCKFVNKGSNFGGSNGKFPVENMQTKCSTKWASYGGCIPAILGALDSVKDLDEALKPWAEKLSNKERSIILKEQSSWERALEIFEWFKEKQCYELNVIHYNIMFRILGKAHKWGFVEKLWNEMTFRGIEPINSTYGTLMDVCSKGGLKPQALCWLGKMNKQGIKPDEKMEEVQCLPDTRTYNILISLHAKQDDIKMAAGYFAKMKEARLEPDLVSYRTLLYAYSIRHMVSEAEDLIQEMDERQLEIDEYTQSALTRMYIESGMLEKSWLWFMRFHNAGKMSSEGYSANIDAFGERRHVLEAEKVFFCCQERKKLTVLVFNVMIKAYGMGKSHDKACWLFDSMQSHGVVPDKCSYNSLIQNLASADLPHVAKGILKRMQEAGFVSDCIPYCAVISSFIKLGELEMAEGLYNEMIQYKVEPDIVVYGVLINAFADLGSVKEATSYLNAMKSAGLPGNAVIYNSLIKLYTKVGYLKEAQEVYQLLQLSGFNPDVYSSNCMIDLYSERSMVSQAEAIFENLKEKGDANEFTYAMMLCMYKRNGRFEEASHIARQMRELGLLTDLLSYNNVLGLYAMDGRFREAVRTFKEMISACIQPDDSTFKSLGSVLVKCGVPKRAVNRLQVTRKKDPQSGLQAWMSTLSSVVGTDEENDDTDGHDYA</sequence>
<dbReference type="PROSITE" id="PS51375">
    <property type="entry name" value="PPR"/>
    <property type="match status" value="11"/>
</dbReference>
<dbReference type="Pfam" id="PF13041">
    <property type="entry name" value="PPR_2"/>
    <property type="match status" value="5"/>
</dbReference>
<feature type="compositionally biased region" description="Polar residues" evidence="4">
    <location>
        <begin position="67"/>
        <end position="78"/>
    </location>
</feature>
<reference evidence="5 6" key="1">
    <citation type="submission" date="2013-09" db="EMBL/GenBank/DDBJ databases">
        <title>Corchorus capsularis genome sequencing.</title>
        <authorList>
            <person name="Alam M."/>
            <person name="Haque M.S."/>
            <person name="Islam M.S."/>
            <person name="Emdad E.M."/>
            <person name="Islam M.M."/>
            <person name="Ahmed B."/>
            <person name="Halim A."/>
            <person name="Hossen Q.M.M."/>
            <person name="Hossain M.Z."/>
            <person name="Ahmed R."/>
            <person name="Khan M.M."/>
            <person name="Islam R."/>
            <person name="Rashid M.M."/>
            <person name="Khan S.A."/>
            <person name="Rahman M.S."/>
            <person name="Alam M."/>
        </authorList>
    </citation>
    <scope>NUCLEOTIDE SEQUENCE [LARGE SCALE GENOMIC DNA]</scope>
    <source>
        <strain evidence="6">cv. CVL-1</strain>
        <tissue evidence="5">Whole seedling</tissue>
    </source>
</reference>
<dbReference type="GO" id="GO:0003729">
    <property type="term" value="F:mRNA binding"/>
    <property type="evidence" value="ECO:0007669"/>
    <property type="project" value="TreeGrafter"/>
</dbReference>
<keyword evidence="2" id="KW-0677">Repeat</keyword>
<dbReference type="Proteomes" id="UP000188268">
    <property type="component" value="Unassembled WGS sequence"/>
</dbReference>
<dbReference type="InterPro" id="IPR002885">
    <property type="entry name" value="PPR_rpt"/>
</dbReference>
<dbReference type="GO" id="GO:0009507">
    <property type="term" value="C:chloroplast"/>
    <property type="evidence" value="ECO:0007669"/>
    <property type="project" value="EnsemblPlants"/>
</dbReference>
<feature type="repeat" description="PPR" evidence="3">
    <location>
        <begin position="304"/>
        <end position="338"/>
    </location>
</feature>
<feature type="compositionally biased region" description="Basic and acidic residues" evidence="4">
    <location>
        <begin position="80"/>
        <end position="92"/>
    </location>
</feature>
<dbReference type="InterPro" id="IPR011990">
    <property type="entry name" value="TPR-like_helical_dom_sf"/>
</dbReference>
<feature type="repeat" description="PPR" evidence="3">
    <location>
        <begin position="223"/>
        <end position="257"/>
    </location>
</feature>
<keyword evidence="6" id="KW-1185">Reference proteome</keyword>
<feature type="repeat" description="PPR" evidence="3">
    <location>
        <begin position="269"/>
        <end position="303"/>
    </location>
</feature>
<feature type="repeat" description="PPR" evidence="3">
    <location>
        <begin position="616"/>
        <end position="650"/>
    </location>
</feature>
<evidence type="ECO:0000256" key="4">
    <source>
        <dbReference type="SAM" id="MobiDB-lite"/>
    </source>
</evidence>
<evidence type="ECO:0000256" key="2">
    <source>
        <dbReference type="ARBA" id="ARBA00022737"/>
    </source>
</evidence>
<dbReference type="Gene3D" id="1.25.40.10">
    <property type="entry name" value="Tetratricopeptide repeat domain"/>
    <property type="match status" value="5"/>
</dbReference>
<dbReference type="Pfam" id="PF01535">
    <property type="entry name" value="PPR"/>
    <property type="match status" value="2"/>
</dbReference>
<feature type="repeat" description="PPR" evidence="3">
    <location>
        <begin position="477"/>
        <end position="511"/>
    </location>
</feature>
<dbReference type="Gramene" id="OMO54748">
    <property type="protein sequence ID" value="OMO54748"/>
    <property type="gene ID" value="CCACVL1_27626"/>
</dbReference>
<evidence type="ECO:0000313" key="6">
    <source>
        <dbReference type="Proteomes" id="UP000188268"/>
    </source>
</evidence>
<proteinExistence type="inferred from homology"/>
<evidence type="ECO:0000256" key="1">
    <source>
        <dbReference type="ARBA" id="ARBA00007626"/>
    </source>
</evidence>
<feature type="repeat" description="PPR" evidence="3">
    <location>
        <begin position="512"/>
        <end position="546"/>
    </location>
</feature>
<name>A0A1R3G9H0_COCAP</name>
<accession>A0A1R3G9H0</accession>
<feature type="repeat" description="PPR" evidence="3">
    <location>
        <begin position="407"/>
        <end position="441"/>
    </location>
</feature>
<gene>
    <name evidence="5" type="ORF">CCACVL1_27626</name>
</gene>
<organism evidence="5 6">
    <name type="scientific">Corchorus capsularis</name>
    <name type="common">Jute</name>
    <dbReference type="NCBI Taxonomy" id="210143"/>
    <lineage>
        <taxon>Eukaryota</taxon>
        <taxon>Viridiplantae</taxon>
        <taxon>Streptophyta</taxon>
        <taxon>Embryophyta</taxon>
        <taxon>Tracheophyta</taxon>
        <taxon>Spermatophyta</taxon>
        <taxon>Magnoliopsida</taxon>
        <taxon>eudicotyledons</taxon>
        <taxon>Gunneridae</taxon>
        <taxon>Pentapetalae</taxon>
        <taxon>rosids</taxon>
        <taxon>malvids</taxon>
        <taxon>Malvales</taxon>
        <taxon>Malvaceae</taxon>
        <taxon>Grewioideae</taxon>
        <taxon>Apeibeae</taxon>
        <taxon>Corchorus</taxon>
    </lineage>
</organism>
<feature type="repeat" description="PPR" evidence="3">
    <location>
        <begin position="651"/>
        <end position="685"/>
    </location>
</feature>
<feature type="region of interest" description="Disordered" evidence="4">
    <location>
        <begin position="45"/>
        <end position="92"/>
    </location>
</feature>
<dbReference type="OMA" id="CVCNVMI"/>
<dbReference type="GO" id="GO:0006355">
    <property type="term" value="P:regulation of DNA-templated transcription"/>
    <property type="evidence" value="ECO:0007669"/>
    <property type="project" value="EnsemblPlants"/>
</dbReference>
<evidence type="ECO:0000256" key="3">
    <source>
        <dbReference type="PROSITE-ProRule" id="PRU00708"/>
    </source>
</evidence>